<dbReference type="EMBL" id="LM995447">
    <property type="protein sequence ID" value="CDZ24916.1"/>
    <property type="molecule type" value="Genomic_DNA"/>
</dbReference>
<evidence type="ECO:0000259" key="1">
    <source>
        <dbReference type="PROSITE" id="PS51832"/>
    </source>
</evidence>
<name>A0A078KMI7_9FIRM</name>
<dbReference type="SMART" id="SM00471">
    <property type="entry name" value="HDc"/>
    <property type="match status" value="1"/>
</dbReference>
<protein>
    <recommendedName>
        <fullName evidence="1">HD-GYP domain-containing protein</fullName>
    </recommendedName>
</protein>
<dbReference type="PATRIC" id="fig|29343.3.peg.1908"/>
<reference evidence="3" key="1">
    <citation type="submission" date="2014-07" db="EMBL/GenBank/DDBJ databases">
        <authorList>
            <person name="Wibberg D."/>
        </authorList>
    </citation>
    <scope>NUCLEOTIDE SEQUENCE [LARGE SCALE GENOMIC DNA]</scope>
    <source>
        <strain evidence="3">DG5</strain>
    </source>
</reference>
<dbReference type="OrthoDB" id="9804747at2"/>
<dbReference type="CDD" id="cd00077">
    <property type="entry name" value="HDc"/>
    <property type="match status" value="1"/>
</dbReference>
<organism evidence="2 3">
    <name type="scientific">[Clostridium] cellulosi</name>
    <dbReference type="NCBI Taxonomy" id="29343"/>
    <lineage>
        <taxon>Bacteria</taxon>
        <taxon>Bacillati</taxon>
        <taxon>Bacillota</taxon>
        <taxon>Clostridia</taxon>
        <taxon>Eubacteriales</taxon>
        <taxon>Oscillospiraceae</taxon>
        <taxon>Oscillospiraceae incertae sedis</taxon>
    </lineage>
</organism>
<keyword evidence="3" id="KW-1185">Reference proteome</keyword>
<accession>A0A078KMI7</accession>
<evidence type="ECO:0000313" key="3">
    <source>
        <dbReference type="Proteomes" id="UP000032431"/>
    </source>
</evidence>
<evidence type="ECO:0000313" key="2">
    <source>
        <dbReference type="EMBL" id="CDZ24916.1"/>
    </source>
</evidence>
<dbReference type="PANTHER" id="PTHR43155:SF2">
    <property type="entry name" value="CYCLIC DI-GMP PHOSPHODIESTERASE PA4108"/>
    <property type="match status" value="1"/>
</dbReference>
<dbReference type="Pfam" id="PF13487">
    <property type="entry name" value="HD_5"/>
    <property type="match status" value="1"/>
</dbReference>
<dbReference type="AlphaFoldDB" id="A0A078KMI7"/>
<sequence>MRYINVSKIKEGMLLGQDIFDTNGFLLLRRGQPLHRTYIDRLHKIGINGLYIEDELTDDIKITPVVKPETRMNAVKNIRTMYLKAASNWGETDNVVDEAVAAVQHIADEIFFCAKPIYDIYEFKTEKDYRYYHTINMTTIAMIIGTGLNMKKQELRMLGICAAFCDIGLNNYDQELLESSNSLSEEEINAIKNHPVTGFSMLSEKRGIHARIRQGVLHHHERWNGTGYPGHLKGDQISLFARIIAIADVYDALISNRPYRPAVMPYEAFEYIMANGGILFDPDIVKVFTRKVAAFPVGTKIMLSNGNKGYVKFNYSDCALRPVVKVFDRKEMKIIDLKNDPGALNLTIQSAAE</sequence>
<dbReference type="Proteomes" id="UP000032431">
    <property type="component" value="Chromosome I"/>
</dbReference>
<dbReference type="HOGENOM" id="CLU_000445_92_1_9"/>
<dbReference type="InterPro" id="IPR037522">
    <property type="entry name" value="HD_GYP_dom"/>
</dbReference>
<dbReference type="Gene3D" id="1.10.3210.10">
    <property type="entry name" value="Hypothetical protein af1432"/>
    <property type="match status" value="1"/>
</dbReference>
<dbReference type="STRING" id="29343.CCDG5_1818"/>
<gene>
    <name evidence="2" type="ORF">CCDG5_1818</name>
</gene>
<dbReference type="KEGG" id="ccel:CCDG5_1818"/>
<dbReference type="InterPro" id="IPR003607">
    <property type="entry name" value="HD/PDEase_dom"/>
</dbReference>
<dbReference type="PROSITE" id="PS51832">
    <property type="entry name" value="HD_GYP"/>
    <property type="match status" value="1"/>
</dbReference>
<dbReference type="PANTHER" id="PTHR43155">
    <property type="entry name" value="CYCLIC DI-GMP PHOSPHODIESTERASE PA4108-RELATED"/>
    <property type="match status" value="1"/>
</dbReference>
<feature type="domain" description="HD-GYP" evidence="1">
    <location>
        <begin position="106"/>
        <end position="304"/>
    </location>
</feature>
<proteinExistence type="predicted"/>
<dbReference type="SUPFAM" id="SSF109604">
    <property type="entry name" value="HD-domain/PDEase-like"/>
    <property type="match status" value="1"/>
</dbReference>